<dbReference type="PANTHER" id="PTHR35802">
    <property type="entry name" value="PROTEASE SYNTHASE AND SPORULATION PROTEIN PAI 2"/>
    <property type="match status" value="1"/>
</dbReference>
<evidence type="ECO:0008006" key="4">
    <source>
        <dbReference type="Google" id="ProtNLM"/>
    </source>
</evidence>
<dbReference type="InterPro" id="IPR007396">
    <property type="entry name" value="TR_PAI2-type"/>
</dbReference>
<proteinExistence type="predicted"/>
<dbReference type="AlphaFoldDB" id="A0A0N0NRB7"/>
<dbReference type="PANTHER" id="PTHR35802:SF1">
    <property type="entry name" value="PROTEASE SYNTHASE AND SPORULATION PROTEIN PAI 2"/>
    <property type="match status" value="1"/>
</dbReference>
<dbReference type="Gene3D" id="2.30.110.10">
    <property type="entry name" value="Electron Transport, Fmn-binding Protein, Chain A"/>
    <property type="match status" value="1"/>
</dbReference>
<reference evidence="2 3" key="1">
    <citation type="submission" date="2015-06" db="EMBL/GenBank/DDBJ databases">
        <title>Draft genome of the ant-associated black yeast Phialophora attae CBS 131958.</title>
        <authorList>
            <person name="Moreno L.F."/>
            <person name="Stielow B.J."/>
            <person name="de Hoog S."/>
            <person name="Vicente V.A."/>
            <person name="Weiss V.A."/>
            <person name="de Vries M."/>
            <person name="Cruz L.M."/>
            <person name="Souza E.M."/>
        </authorList>
    </citation>
    <scope>NUCLEOTIDE SEQUENCE [LARGE SCALE GENOMIC DNA]</scope>
    <source>
        <strain evidence="2 3">CBS 131958</strain>
    </source>
</reference>
<evidence type="ECO:0000313" key="2">
    <source>
        <dbReference type="EMBL" id="KPI44908.1"/>
    </source>
</evidence>
<feature type="region of interest" description="Disordered" evidence="1">
    <location>
        <begin position="245"/>
        <end position="273"/>
    </location>
</feature>
<protein>
    <recommendedName>
        <fullName evidence="4">Transcriptional regulator</fullName>
    </recommendedName>
</protein>
<dbReference type="GeneID" id="28734142"/>
<evidence type="ECO:0000256" key="1">
    <source>
        <dbReference type="SAM" id="MobiDB-lite"/>
    </source>
</evidence>
<comment type="caution">
    <text evidence="2">The sequence shown here is derived from an EMBL/GenBank/DDBJ whole genome shotgun (WGS) entry which is preliminary data.</text>
</comment>
<feature type="compositionally biased region" description="Basic and acidic residues" evidence="1">
    <location>
        <begin position="260"/>
        <end position="270"/>
    </location>
</feature>
<dbReference type="EMBL" id="LFJN01000002">
    <property type="protein sequence ID" value="KPI44908.1"/>
    <property type="molecule type" value="Genomic_DNA"/>
</dbReference>
<sequence length="346" mass="38634">MKLNIGGISRHSLVINGHSRPRFLCVEFYALLMTLKLDMTFPPSETGPEAADTVDRSIFKERRQFERNMYLRAVHAETHLPTLLSLIHSNPLGLLTTAIPPTPDYPLIQHTYIPWVLDPPTNLTSLESIDTTPKGPLKQPILGLQGCRLRGHMARANPHAKQLIAATSSTSGTECLPTEVTVNFRAPQQHYITPQWYTQTKQETGKVVPTWNYVAVEVRGRMRVYHDKSERTSEYLQTQVEDLTRESEGQLGYETTPGGEHADKDADVSRNAKSPAWQVDDAPKPYIEVMKRAIIGIEIEVESIVGKWKMSQELAAGDREGVKRGLTGRDELGSTAVAEIVEARSS</sequence>
<dbReference type="OrthoDB" id="2101473at2759"/>
<dbReference type="Proteomes" id="UP000038010">
    <property type="component" value="Unassembled WGS sequence"/>
</dbReference>
<dbReference type="RefSeq" id="XP_018004871.1">
    <property type="nucleotide sequence ID" value="XM_018142262.1"/>
</dbReference>
<dbReference type="Pfam" id="PF04299">
    <property type="entry name" value="FMN_bind_2"/>
    <property type="match status" value="1"/>
</dbReference>
<accession>A0A0N0NRB7</accession>
<dbReference type="VEuPathDB" id="FungiDB:AB675_2301"/>
<gene>
    <name evidence="2" type="ORF">AB675_2301</name>
</gene>
<keyword evidence="3" id="KW-1185">Reference proteome</keyword>
<name>A0A0N0NRB7_9EURO</name>
<dbReference type="InterPro" id="IPR012349">
    <property type="entry name" value="Split_barrel_FMN-bd"/>
</dbReference>
<evidence type="ECO:0000313" key="3">
    <source>
        <dbReference type="Proteomes" id="UP000038010"/>
    </source>
</evidence>
<dbReference type="SUPFAM" id="SSF50475">
    <property type="entry name" value="FMN-binding split barrel"/>
    <property type="match status" value="1"/>
</dbReference>
<organism evidence="2 3">
    <name type="scientific">Cyphellophora attinorum</name>
    <dbReference type="NCBI Taxonomy" id="1664694"/>
    <lineage>
        <taxon>Eukaryota</taxon>
        <taxon>Fungi</taxon>
        <taxon>Dikarya</taxon>
        <taxon>Ascomycota</taxon>
        <taxon>Pezizomycotina</taxon>
        <taxon>Eurotiomycetes</taxon>
        <taxon>Chaetothyriomycetidae</taxon>
        <taxon>Chaetothyriales</taxon>
        <taxon>Cyphellophoraceae</taxon>
        <taxon>Cyphellophora</taxon>
    </lineage>
</organism>